<dbReference type="Proteomes" id="UP001144372">
    <property type="component" value="Unassembled WGS sequence"/>
</dbReference>
<comment type="caution">
    <text evidence="4">The sequence shown here is derived from an EMBL/GenBank/DDBJ whole genome shotgun (WGS) entry which is preliminary data.</text>
</comment>
<gene>
    <name evidence="4" type="ORF">DAMNIGENAA_03010</name>
</gene>
<dbReference type="PANTHER" id="PTHR43673">
    <property type="entry name" value="NAD(P)H NITROREDUCTASE YDGI-RELATED"/>
    <property type="match status" value="1"/>
</dbReference>
<keyword evidence="5" id="KW-1185">Reference proteome</keyword>
<comment type="similarity">
    <text evidence="1">Belongs to the nitroreductase family.</text>
</comment>
<dbReference type="AlphaFoldDB" id="A0A9W6FRD5"/>
<dbReference type="RefSeq" id="WP_281791893.1">
    <property type="nucleotide sequence ID" value="NZ_BSDR01000001.1"/>
</dbReference>
<name>A0A9W6FRD5_9BACT</name>
<reference evidence="4" key="1">
    <citation type="submission" date="2022-12" db="EMBL/GenBank/DDBJ databases">
        <title>Reference genome sequencing for broad-spectrum identification of bacterial and archaeal isolates by mass spectrometry.</title>
        <authorList>
            <person name="Sekiguchi Y."/>
            <person name="Tourlousse D.M."/>
        </authorList>
    </citation>
    <scope>NUCLEOTIDE SEQUENCE</scope>
    <source>
        <strain evidence="4">ASRB1</strain>
    </source>
</reference>
<organism evidence="4 5">
    <name type="scientific">Desulforhabdus amnigena</name>
    <dbReference type="NCBI Taxonomy" id="40218"/>
    <lineage>
        <taxon>Bacteria</taxon>
        <taxon>Pseudomonadati</taxon>
        <taxon>Thermodesulfobacteriota</taxon>
        <taxon>Syntrophobacteria</taxon>
        <taxon>Syntrophobacterales</taxon>
        <taxon>Syntrophobacteraceae</taxon>
        <taxon>Desulforhabdus</taxon>
    </lineage>
</organism>
<evidence type="ECO:0000313" key="5">
    <source>
        <dbReference type="Proteomes" id="UP001144372"/>
    </source>
</evidence>
<protein>
    <submittedName>
        <fullName evidence="4">Nitroreductase</fullName>
    </submittedName>
</protein>
<accession>A0A9W6FRD5</accession>
<dbReference type="Gene3D" id="3.40.109.10">
    <property type="entry name" value="NADH Oxidase"/>
    <property type="match status" value="1"/>
</dbReference>
<feature type="domain" description="Nitroreductase" evidence="3">
    <location>
        <begin position="8"/>
        <end position="158"/>
    </location>
</feature>
<evidence type="ECO:0000313" key="4">
    <source>
        <dbReference type="EMBL" id="GLI32868.1"/>
    </source>
</evidence>
<dbReference type="EMBL" id="BSDR01000001">
    <property type="protein sequence ID" value="GLI32868.1"/>
    <property type="molecule type" value="Genomic_DNA"/>
</dbReference>
<dbReference type="PANTHER" id="PTHR43673:SF10">
    <property type="entry name" value="NADH DEHYDROGENASE_NAD(P)H NITROREDUCTASE XCC3605-RELATED"/>
    <property type="match status" value="1"/>
</dbReference>
<sequence>MENMMDIIKSRRSIRNFDSKDVPQEVLDQIMEAVRWSPSWANTQCWEIMIVKDPETKKKLQETLSKGNPATRAIVEAPIVVGMCGKLKSSGYYKDQVTTKFGDWFMFDLGLATQNLCLSAHALGLGTVITGLFDHDKVKEILGIPEGVELVSLIPLGYPARGTSAPKRREISEFTHYDKY</sequence>
<proteinExistence type="inferred from homology"/>
<evidence type="ECO:0000256" key="1">
    <source>
        <dbReference type="ARBA" id="ARBA00007118"/>
    </source>
</evidence>
<dbReference type="SUPFAM" id="SSF55469">
    <property type="entry name" value="FMN-dependent nitroreductase-like"/>
    <property type="match status" value="1"/>
</dbReference>
<keyword evidence="2" id="KW-0560">Oxidoreductase</keyword>
<dbReference type="InterPro" id="IPR000415">
    <property type="entry name" value="Nitroreductase-like"/>
</dbReference>
<dbReference type="Pfam" id="PF00881">
    <property type="entry name" value="Nitroreductase"/>
    <property type="match status" value="1"/>
</dbReference>
<evidence type="ECO:0000256" key="2">
    <source>
        <dbReference type="ARBA" id="ARBA00023002"/>
    </source>
</evidence>
<evidence type="ECO:0000259" key="3">
    <source>
        <dbReference type="Pfam" id="PF00881"/>
    </source>
</evidence>
<dbReference type="InterPro" id="IPR029479">
    <property type="entry name" value="Nitroreductase"/>
</dbReference>
<dbReference type="GO" id="GO:0016491">
    <property type="term" value="F:oxidoreductase activity"/>
    <property type="evidence" value="ECO:0007669"/>
    <property type="project" value="UniProtKB-KW"/>
</dbReference>